<protein>
    <recommendedName>
        <fullName evidence="3">SsrA-binding protein</fullName>
    </recommendedName>
</protein>
<comment type="caution">
    <text evidence="1">The sequence shown here is derived from an EMBL/GenBank/DDBJ whole genome shotgun (WGS) entry which is preliminary data.</text>
</comment>
<organism evidence="1 2">
    <name type="scientific">Pedobacter jamesrossensis</name>
    <dbReference type="NCBI Taxonomy" id="1908238"/>
    <lineage>
        <taxon>Bacteria</taxon>
        <taxon>Pseudomonadati</taxon>
        <taxon>Bacteroidota</taxon>
        <taxon>Sphingobacteriia</taxon>
        <taxon>Sphingobacteriales</taxon>
        <taxon>Sphingobacteriaceae</taxon>
        <taxon>Pedobacter</taxon>
    </lineage>
</organism>
<evidence type="ECO:0000313" key="1">
    <source>
        <dbReference type="EMBL" id="MFC4195685.1"/>
    </source>
</evidence>
<sequence>MKKGLFKVLLKINNAILPSLIKKDPNKLTTFQKAVLGYRYWVLTNVLD</sequence>
<dbReference type="RefSeq" id="WP_378958998.1">
    <property type="nucleotide sequence ID" value="NZ_JBHRXC010000016.1"/>
</dbReference>
<proteinExistence type="predicted"/>
<keyword evidence="2" id="KW-1185">Reference proteome</keyword>
<accession>A0ABV8NIP1</accession>
<reference evidence="2" key="1">
    <citation type="journal article" date="2019" name="Int. J. Syst. Evol. Microbiol.">
        <title>The Global Catalogue of Microorganisms (GCM) 10K type strain sequencing project: providing services to taxonomists for standard genome sequencing and annotation.</title>
        <authorList>
            <consortium name="The Broad Institute Genomics Platform"/>
            <consortium name="The Broad Institute Genome Sequencing Center for Infectious Disease"/>
            <person name="Wu L."/>
            <person name="Ma J."/>
        </authorList>
    </citation>
    <scope>NUCLEOTIDE SEQUENCE [LARGE SCALE GENOMIC DNA]</scope>
    <source>
        <strain evidence="2">CCM 8689</strain>
    </source>
</reference>
<evidence type="ECO:0000313" key="2">
    <source>
        <dbReference type="Proteomes" id="UP001595792"/>
    </source>
</evidence>
<dbReference type="Proteomes" id="UP001595792">
    <property type="component" value="Unassembled WGS sequence"/>
</dbReference>
<gene>
    <name evidence="1" type="ORF">ACFOUY_03125</name>
</gene>
<name>A0ABV8NIP1_9SPHI</name>
<dbReference type="EMBL" id="JBHSBY010000019">
    <property type="protein sequence ID" value="MFC4195685.1"/>
    <property type="molecule type" value="Genomic_DNA"/>
</dbReference>
<evidence type="ECO:0008006" key="3">
    <source>
        <dbReference type="Google" id="ProtNLM"/>
    </source>
</evidence>